<evidence type="ECO:0000256" key="1">
    <source>
        <dbReference type="ARBA" id="ARBA00001933"/>
    </source>
</evidence>
<evidence type="ECO:0000259" key="3">
    <source>
        <dbReference type="Pfam" id="PF02784"/>
    </source>
</evidence>
<proteinExistence type="predicted"/>
<dbReference type="PANTHER" id="PTHR43727">
    <property type="entry name" value="DIAMINOPIMELATE DECARBOXYLASE"/>
    <property type="match status" value="1"/>
</dbReference>
<feature type="domain" description="Orn/DAP/Arg decarboxylase 2 N-terminal" evidence="3">
    <location>
        <begin position="67"/>
        <end position="322"/>
    </location>
</feature>
<dbReference type="Pfam" id="PF02784">
    <property type="entry name" value="Orn_Arg_deC_N"/>
    <property type="match status" value="1"/>
</dbReference>
<protein>
    <recommendedName>
        <fullName evidence="3">Orn/DAP/Arg decarboxylase 2 N-terminal domain-containing protein</fullName>
    </recommendedName>
</protein>
<dbReference type="Gene3D" id="2.40.37.10">
    <property type="entry name" value="Lyase, Ornithine Decarboxylase, Chain A, domain 1"/>
    <property type="match status" value="1"/>
</dbReference>
<reference evidence="4 5" key="1">
    <citation type="submission" date="2023-08" db="EMBL/GenBank/DDBJ databases">
        <title>Characterization of two Paracoccaceae strains isolated from Phycosphere and proposal of Xinfangfangia lacusdiani sp. nov.</title>
        <authorList>
            <person name="Deng Y."/>
            <person name="Zhang Y.Q."/>
        </authorList>
    </citation>
    <scope>NUCLEOTIDE SEQUENCE [LARGE SCALE GENOMIC DNA]</scope>
    <source>
        <strain evidence="4 5">CPCC 101601</strain>
    </source>
</reference>
<comment type="caution">
    <text evidence="4">The sequence shown here is derived from an EMBL/GenBank/DDBJ whole genome shotgun (WGS) entry which is preliminary data.</text>
</comment>
<gene>
    <name evidence="4" type="ORF">Q9295_16270</name>
</gene>
<dbReference type="SUPFAM" id="SSF50621">
    <property type="entry name" value="Alanine racemase C-terminal domain-like"/>
    <property type="match status" value="1"/>
</dbReference>
<evidence type="ECO:0000313" key="5">
    <source>
        <dbReference type="Proteomes" id="UP001239680"/>
    </source>
</evidence>
<dbReference type="PANTHER" id="PTHR43727:SF2">
    <property type="entry name" value="GROUP IV DECARBOXYLASE"/>
    <property type="match status" value="1"/>
</dbReference>
<name>A0ABU0W1N2_9RHOB</name>
<evidence type="ECO:0000256" key="2">
    <source>
        <dbReference type="ARBA" id="ARBA00022898"/>
    </source>
</evidence>
<dbReference type="Gene3D" id="3.20.20.10">
    <property type="entry name" value="Alanine racemase"/>
    <property type="match status" value="1"/>
</dbReference>
<dbReference type="SUPFAM" id="SSF51419">
    <property type="entry name" value="PLP-binding barrel"/>
    <property type="match status" value="1"/>
</dbReference>
<accession>A0ABU0W1N2</accession>
<dbReference type="InterPro" id="IPR000183">
    <property type="entry name" value="Orn/DAP/Arg_de-COase"/>
</dbReference>
<sequence>MVSSKMDQIGQTQLSEIRIPSDVLEVDPEGHLRIDGHRASDLVAQFGSPLYVTVESTLRQNCHSILAAFNAHWPAGVEVFYAIKTNNTLAIRHILSQEQIGGECFGLNEYRATLENGVPGDRIILNGSDKSRDEIALALSHGSVINIDHEDEIAVIAGLSSAAHPARVNLRIKLHSEAFDQFDSAFFKSADKISDALAASKWGASLPEALRLVQLILAEPRLKLIGLSSHVGRFSNLPEAAAVGAAELAKVAIALQAETGFWPEVLDLGGGWPRQREPESRQSAMNPHAIGDYAAAVAQALTQALGGRPLPKLWLEPGRYLVGNAVLLLGRVGAVRKDLGRVWTHMDASTNHLMRIETSRSWYHVLPADRMHAPYEATTDIVGPTCIPSLLAGGRPMPDLKRGDVVAFLDAGMYAEVISNQFNGMPRPANVLVAAGRADLIRRRETYADIFGTHLVPDHIDVTATKP</sequence>
<keyword evidence="2" id="KW-0663">Pyridoxal phosphate</keyword>
<organism evidence="4 5">
    <name type="scientific">Pseudogemmobacter lacusdianii</name>
    <dbReference type="NCBI Taxonomy" id="3069608"/>
    <lineage>
        <taxon>Bacteria</taxon>
        <taxon>Pseudomonadati</taxon>
        <taxon>Pseudomonadota</taxon>
        <taxon>Alphaproteobacteria</taxon>
        <taxon>Rhodobacterales</taxon>
        <taxon>Paracoccaceae</taxon>
        <taxon>Pseudogemmobacter</taxon>
    </lineage>
</organism>
<keyword evidence="5" id="KW-1185">Reference proteome</keyword>
<dbReference type="PRINTS" id="PR01179">
    <property type="entry name" value="ODADCRBXLASE"/>
</dbReference>
<dbReference type="EMBL" id="JAVDBT010000019">
    <property type="protein sequence ID" value="MDQ2067932.1"/>
    <property type="molecule type" value="Genomic_DNA"/>
</dbReference>
<dbReference type="InterPro" id="IPR009006">
    <property type="entry name" value="Ala_racemase/Decarboxylase_C"/>
</dbReference>
<evidence type="ECO:0000313" key="4">
    <source>
        <dbReference type="EMBL" id="MDQ2067932.1"/>
    </source>
</evidence>
<dbReference type="Proteomes" id="UP001239680">
    <property type="component" value="Unassembled WGS sequence"/>
</dbReference>
<dbReference type="InterPro" id="IPR029066">
    <property type="entry name" value="PLP-binding_barrel"/>
</dbReference>
<comment type="cofactor">
    <cofactor evidence="1">
        <name>pyridoxal 5'-phosphate</name>
        <dbReference type="ChEBI" id="CHEBI:597326"/>
    </cofactor>
</comment>
<dbReference type="InterPro" id="IPR022644">
    <property type="entry name" value="De-COase2_N"/>
</dbReference>